<comment type="caution">
    <text evidence="4">The sequence shown here is derived from an EMBL/GenBank/DDBJ whole genome shotgun (WGS) entry which is preliminary data.</text>
</comment>
<dbReference type="GO" id="GO:0005164">
    <property type="term" value="F:tumor necrosis factor receptor binding"/>
    <property type="evidence" value="ECO:0007669"/>
    <property type="project" value="InterPro"/>
</dbReference>
<keyword evidence="2" id="KW-0472">Membrane</keyword>
<evidence type="ECO:0000313" key="5">
    <source>
        <dbReference type="Proteomes" id="UP001059041"/>
    </source>
</evidence>
<keyword evidence="2" id="KW-0812">Transmembrane</keyword>
<dbReference type="InterPro" id="IPR006052">
    <property type="entry name" value="TNF_dom"/>
</dbReference>
<evidence type="ECO:0000259" key="3">
    <source>
        <dbReference type="Pfam" id="PF00229"/>
    </source>
</evidence>
<dbReference type="InterPro" id="IPR008983">
    <property type="entry name" value="Tumour_necrosis_fac-like_dom"/>
</dbReference>
<reference evidence="4" key="1">
    <citation type="submission" date="2021-02" db="EMBL/GenBank/DDBJ databases">
        <title>Comparative genomics reveals that relaxation of natural selection precedes convergent phenotypic evolution of cavefish.</title>
        <authorList>
            <person name="Peng Z."/>
        </authorList>
    </citation>
    <scope>NUCLEOTIDE SEQUENCE</scope>
    <source>
        <tissue evidence="4">Muscle</tissue>
    </source>
</reference>
<dbReference type="OrthoDB" id="9936525at2759"/>
<sequence length="229" mass="26748">MTRQETLDFAMEQGLMVQALLEHCHNTKRQETRLRLATAFLIAAFLATLVWVQFHQLKTDAFSGARVEALTTDEGSHRRCSAYLKTDPNKNACSQQQTKEQLIHWSQMSYGLDHQRFNLTDSSVLHVFTKGFYLINLRISYRIARHTCQHTHRPILEVKVTQQHSNYKEERDVITAVESMPCILYWQQSVTLNRVVMLEDDTDLRVKINSNTCKYVNWYANGDLEVTYF</sequence>
<feature type="domain" description="THD" evidence="3">
    <location>
        <begin position="104"/>
        <end position="217"/>
    </location>
</feature>
<proteinExistence type="inferred from homology"/>
<protein>
    <recommendedName>
        <fullName evidence="3">THD domain-containing protein</fullName>
    </recommendedName>
</protein>
<evidence type="ECO:0000313" key="4">
    <source>
        <dbReference type="EMBL" id="KAI7813371.1"/>
    </source>
</evidence>
<comment type="similarity">
    <text evidence="1">Belongs to the tumor necrosis factor family.</text>
</comment>
<dbReference type="AlphaFoldDB" id="A0A9W8CAC1"/>
<name>A0A9W8CAC1_TRIRA</name>
<keyword evidence="5" id="KW-1185">Reference proteome</keyword>
<accession>A0A9W8CAC1</accession>
<dbReference type="EMBL" id="JAFHDT010000002">
    <property type="protein sequence ID" value="KAI7813371.1"/>
    <property type="molecule type" value="Genomic_DNA"/>
</dbReference>
<dbReference type="GO" id="GO:0016020">
    <property type="term" value="C:membrane"/>
    <property type="evidence" value="ECO:0007669"/>
    <property type="project" value="InterPro"/>
</dbReference>
<evidence type="ECO:0000256" key="2">
    <source>
        <dbReference type="SAM" id="Phobius"/>
    </source>
</evidence>
<dbReference type="Pfam" id="PF00229">
    <property type="entry name" value="TNF"/>
    <property type="match status" value="1"/>
</dbReference>
<dbReference type="SUPFAM" id="SSF49842">
    <property type="entry name" value="TNF-like"/>
    <property type="match status" value="1"/>
</dbReference>
<organism evidence="4 5">
    <name type="scientific">Triplophysa rosa</name>
    <name type="common">Cave loach</name>
    <dbReference type="NCBI Taxonomy" id="992332"/>
    <lineage>
        <taxon>Eukaryota</taxon>
        <taxon>Metazoa</taxon>
        <taxon>Chordata</taxon>
        <taxon>Craniata</taxon>
        <taxon>Vertebrata</taxon>
        <taxon>Euteleostomi</taxon>
        <taxon>Actinopterygii</taxon>
        <taxon>Neopterygii</taxon>
        <taxon>Teleostei</taxon>
        <taxon>Ostariophysi</taxon>
        <taxon>Cypriniformes</taxon>
        <taxon>Nemacheilidae</taxon>
        <taxon>Triplophysa</taxon>
    </lineage>
</organism>
<dbReference type="GO" id="GO:0006955">
    <property type="term" value="P:immune response"/>
    <property type="evidence" value="ECO:0007669"/>
    <property type="project" value="InterPro"/>
</dbReference>
<dbReference type="Proteomes" id="UP001059041">
    <property type="component" value="Linkage Group LG2"/>
</dbReference>
<gene>
    <name evidence="4" type="ORF">IRJ41_016700</name>
</gene>
<keyword evidence="2" id="KW-1133">Transmembrane helix</keyword>
<dbReference type="Gene3D" id="2.60.120.40">
    <property type="match status" value="1"/>
</dbReference>
<feature type="transmembrane region" description="Helical" evidence="2">
    <location>
        <begin position="36"/>
        <end position="54"/>
    </location>
</feature>
<evidence type="ECO:0000256" key="1">
    <source>
        <dbReference type="ARBA" id="ARBA00008670"/>
    </source>
</evidence>